<proteinExistence type="predicted"/>
<sequence length="52" mass="6256">MNKIIDVIDYVRGGTRDEKDKYENEAVQHFNIISGYKYCPSWIDLFNRSEKR</sequence>
<evidence type="ECO:0000313" key="1">
    <source>
        <dbReference type="EMBL" id="VDN47288.1"/>
    </source>
</evidence>
<dbReference type="EMBL" id="LR130778">
    <property type="protein sequence ID" value="VDN47288.1"/>
    <property type="molecule type" value="Genomic_DNA"/>
</dbReference>
<reference evidence="1 2" key="1">
    <citation type="submission" date="2018-09" db="EMBL/GenBank/DDBJ databases">
        <authorList>
            <person name="Postec A."/>
        </authorList>
    </citation>
    <scope>NUCLEOTIDE SEQUENCE [LARGE SCALE GENOMIC DNA]</scope>
    <source>
        <strain evidence="1">70B-A</strain>
    </source>
</reference>
<keyword evidence="2" id="KW-1185">Reference proteome</keyword>
<name>A0A3P7PEG3_9FIRM</name>
<accession>A0A3P7PEG3</accession>
<gene>
    <name evidence="1" type="ORF">PATL70BA_1404</name>
</gene>
<dbReference type="KEGG" id="cbar:PATL70BA_1404"/>
<protein>
    <submittedName>
        <fullName evidence="1">Uncharacterized protein</fullName>
    </submittedName>
</protein>
<organism evidence="1 2">
    <name type="scientific">Petrocella atlantisensis</name>
    <dbReference type="NCBI Taxonomy" id="2173034"/>
    <lineage>
        <taxon>Bacteria</taxon>
        <taxon>Bacillati</taxon>
        <taxon>Bacillota</taxon>
        <taxon>Clostridia</taxon>
        <taxon>Lachnospirales</taxon>
        <taxon>Vallitaleaceae</taxon>
        <taxon>Petrocella</taxon>
    </lineage>
</organism>
<evidence type="ECO:0000313" key="2">
    <source>
        <dbReference type="Proteomes" id="UP000279029"/>
    </source>
</evidence>
<dbReference type="AlphaFoldDB" id="A0A3P7PEG3"/>
<dbReference type="Proteomes" id="UP000279029">
    <property type="component" value="Chromosome"/>
</dbReference>